<dbReference type="AlphaFoldDB" id="A0AAE0C9U2"/>
<sequence length="487" mass="58939">MSGGMRRNGLLRAQDDREVKRRNEELQRGALQKYTSDDVMLHGNYRYDDRAEHVRREREARQRAQEEQKLDQLYTAHKQREYGQQQAQEDAKIASHLERTRKESERQQRVVQRIRNESEELRALSEKLRAAEMNLERTNQLKERKMLQSREKEYNASYDNLMENERLKKVAAEEAKQVQRRQDQIGARLVQEEQVAEKKEMQRAAMKEFERERAAVDEIVGRIQEEDTAEMKRKAAKQEETKRWVEKFLVEREVERNDARRKEQEEEARIKAYGNEVERRRMDAAAKAKSKADDQARVLDKLTRTKEEEMRKAEEMEDLINRLHYEEQEQKFRAQERAKVDKQQKSRLEMMQANDYQKQLKAQRRQKEAEEEEEYRRRMMEKYSEDERIDQENKMRRESNMRDFKKEVEHLAEHKQGLFEAQQRQEIAEQLHRDEEDQQRSDIIEQERKRMLAEHAAKLIDYLPKGVLQKPEDLEMLIEMLSKKMEA</sequence>
<feature type="domain" description="Trichohyalin-plectin-homology" evidence="15">
    <location>
        <begin position="114"/>
        <end position="465"/>
    </location>
</feature>
<evidence type="ECO:0000259" key="15">
    <source>
        <dbReference type="Pfam" id="PF13868"/>
    </source>
</evidence>
<evidence type="ECO:0000256" key="6">
    <source>
        <dbReference type="ARBA" id="ARBA00022846"/>
    </source>
</evidence>
<evidence type="ECO:0000256" key="8">
    <source>
        <dbReference type="ARBA" id="ARBA00023069"/>
    </source>
</evidence>
<keyword evidence="6" id="KW-0282">Flagellum</keyword>
<keyword evidence="9" id="KW-0206">Cytoskeleton</keyword>
<evidence type="ECO:0000256" key="7">
    <source>
        <dbReference type="ARBA" id="ARBA00023054"/>
    </source>
</evidence>
<evidence type="ECO:0000256" key="4">
    <source>
        <dbReference type="ARBA" id="ARBA00014813"/>
    </source>
</evidence>
<feature type="compositionally biased region" description="Basic and acidic residues" evidence="14">
    <location>
        <begin position="374"/>
        <end position="398"/>
    </location>
</feature>
<evidence type="ECO:0000256" key="1">
    <source>
        <dbReference type="ARBA" id="ARBA00004123"/>
    </source>
</evidence>
<dbReference type="PANTHER" id="PTHR19265:SF0">
    <property type="entry name" value="MEIOSIS-SPECIFIC NUCLEAR STRUCTURAL PROTEIN 1"/>
    <property type="match status" value="1"/>
</dbReference>
<accession>A0AAE0C9U2</accession>
<proteinExistence type="inferred from homology"/>
<evidence type="ECO:0000256" key="9">
    <source>
        <dbReference type="ARBA" id="ARBA00023212"/>
    </source>
</evidence>
<keyword evidence="5" id="KW-0963">Cytoplasm</keyword>
<evidence type="ECO:0000256" key="13">
    <source>
        <dbReference type="ARBA" id="ARBA00046114"/>
    </source>
</evidence>
<dbReference type="EMBL" id="LGRX02026708">
    <property type="protein sequence ID" value="KAK3250443.1"/>
    <property type="molecule type" value="Genomic_DNA"/>
</dbReference>
<gene>
    <name evidence="16" type="ORF">CYMTET_40173</name>
</gene>
<evidence type="ECO:0000313" key="16">
    <source>
        <dbReference type="EMBL" id="KAK3250443.1"/>
    </source>
</evidence>
<comment type="function">
    <text evidence="13">Microtubule inner protein (MIP) part of the dynein-decorated doublet microtubules (DMTs) in cilia axoneme, which is required for motile cilia beating. May play a role in the control of meiotic division and germ cell differentiation through regulation of pairing and recombination during meiosis. Required for sperm flagella assembly. May play a role in the assembly and function of the outer dynein arm-docking complex (ODA-DC). ODA-DC mediates outer dynein arms (ODA) binding onto the axonemal doublet microtubules.</text>
</comment>
<dbReference type="GO" id="GO:0051321">
    <property type="term" value="P:meiotic cell cycle"/>
    <property type="evidence" value="ECO:0007669"/>
    <property type="project" value="UniProtKB-KW"/>
</dbReference>
<protein>
    <recommendedName>
        <fullName evidence="4">Meiosis-specific nuclear structural protein 1</fullName>
    </recommendedName>
</protein>
<dbReference type="PANTHER" id="PTHR19265">
    <property type="entry name" value="MEIOSIS-SPECIFIC NUCLEAR STRUCTURAL PROTEIN 1"/>
    <property type="match status" value="1"/>
</dbReference>
<reference evidence="16 17" key="1">
    <citation type="journal article" date="2015" name="Genome Biol. Evol.">
        <title>Comparative Genomics of a Bacterivorous Green Alga Reveals Evolutionary Causalities and Consequences of Phago-Mixotrophic Mode of Nutrition.</title>
        <authorList>
            <person name="Burns J.A."/>
            <person name="Paasch A."/>
            <person name="Narechania A."/>
            <person name="Kim E."/>
        </authorList>
    </citation>
    <scope>NUCLEOTIDE SEQUENCE [LARGE SCALE GENOMIC DNA]</scope>
    <source>
        <strain evidence="16 17">PLY_AMNH</strain>
    </source>
</reference>
<dbReference type="GO" id="GO:0005634">
    <property type="term" value="C:nucleus"/>
    <property type="evidence" value="ECO:0007669"/>
    <property type="project" value="UniProtKB-SubCell"/>
</dbReference>
<evidence type="ECO:0000256" key="5">
    <source>
        <dbReference type="ARBA" id="ARBA00022490"/>
    </source>
</evidence>
<evidence type="ECO:0000256" key="14">
    <source>
        <dbReference type="SAM" id="MobiDB-lite"/>
    </source>
</evidence>
<evidence type="ECO:0000256" key="2">
    <source>
        <dbReference type="ARBA" id="ARBA00004611"/>
    </source>
</evidence>
<keyword evidence="11" id="KW-0469">Meiosis</keyword>
<evidence type="ECO:0000256" key="3">
    <source>
        <dbReference type="ARBA" id="ARBA00009158"/>
    </source>
</evidence>
<dbReference type="Pfam" id="PF13868">
    <property type="entry name" value="TPH"/>
    <property type="match status" value="1"/>
</dbReference>
<dbReference type="InterPro" id="IPR026504">
    <property type="entry name" value="MNS1"/>
</dbReference>
<keyword evidence="17" id="KW-1185">Reference proteome</keyword>
<comment type="subcellular location">
    <subcellularLocation>
        <location evidence="2">Cytoplasm</location>
        <location evidence="2">Cytoskeleton</location>
        <location evidence="2">Flagellum axoneme</location>
    </subcellularLocation>
    <subcellularLocation>
        <location evidence="1">Nucleus</location>
    </subcellularLocation>
</comment>
<feature type="region of interest" description="Disordered" evidence="14">
    <location>
        <begin position="50"/>
        <end position="69"/>
    </location>
</feature>
<evidence type="ECO:0000256" key="10">
    <source>
        <dbReference type="ARBA" id="ARBA00023242"/>
    </source>
</evidence>
<comment type="caution">
    <text evidence="16">The sequence shown here is derived from an EMBL/GenBank/DDBJ whole genome shotgun (WGS) entry which is preliminary data.</text>
</comment>
<keyword evidence="7" id="KW-0175">Coiled coil</keyword>
<organism evidence="16 17">
    <name type="scientific">Cymbomonas tetramitiformis</name>
    <dbReference type="NCBI Taxonomy" id="36881"/>
    <lineage>
        <taxon>Eukaryota</taxon>
        <taxon>Viridiplantae</taxon>
        <taxon>Chlorophyta</taxon>
        <taxon>Pyramimonadophyceae</taxon>
        <taxon>Pyramimonadales</taxon>
        <taxon>Pyramimonadaceae</taxon>
        <taxon>Cymbomonas</taxon>
    </lineage>
</organism>
<name>A0AAE0C9U2_9CHLO</name>
<keyword evidence="8" id="KW-0969">Cilium</keyword>
<evidence type="ECO:0000256" key="11">
    <source>
        <dbReference type="ARBA" id="ARBA00023254"/>
    </source>
</evidence>
<feature type="region of interest" description="Disordered" evidence="14">
    <location>
        <begin position="357"/>
        <end position="398"/>
    </location>
</feature>
<keyword evidence="12" id="KW-0966">Cell projection</keyword>
<comment type="similarity">
    <text evidence="3">Belongs to the MNS1 family.</text>
</comment>
<evidence type="ECO:0000256" key="12">
    <source>
        <dbReference type="ARBA" id="ARBA00023273"/>
    </source>
</evidence>
<dbReference type="Proteomes" id="UP001190700">
    <property type="component" value="Unassembled WGS sequence"/>
</dbReference>
<evidence type="ECO:0000313" key="17">
    <source>
        <dbReference type="Proteomes" id="UP001190700"/>
    </source>
</evidence>
<keyword evidence="10" id="KW-0539">Nucleus</keyword>
<feature type="region of interest" description="Disordered" evidence="14">
    <location>
        <begin position="1"/>
        <end position="37"/>
    </location>
</feature>
<feature type="compositionally biased region" description="Basic and acidic residues" evidence="14">
    <location>
        <begin position="13"/>
        <end position="27"/>
    </location>
</feature>
<dbReference type="InterPro" id="IPR043597">
    <property type="entry name" value="TPH_dom"/>
</dbReference>